<feature type="transmembrane region" description="Helical" evidence="10">
    <location>
        <begin position="185"/>
        <end position="205"/>
    </location>
</feature>
<evidence type="ECO:0000256" key="8">
    <source>
        <dbReference type="ARBA" id="ARBA00055457"/>
    </source>
</evidence>
<dbReference type="PANTHER" id="PTHR11827">
    <property type="entry name" value="SOLUTE CARRIER FAMILY 12, CATION COTRANSPORTERS"/>
    <property type="match status" value="1"/>
</dbReference>
<dbReference type="Ensembl" id="ENSOANT00000013791.2">
    <property type="protein sequence ID" value="ENSOANP00000013788.2"/>
    <property type="gene ID" value="ENSOANG00000008651.2"/>
</dbReference>
<dbReference type="OMA" id="CPREYVA"/>
<gene>
    <name evidence="13" type="primary">LOC100082621</name>
</gene>
<comment type="function">
    <text evidence="8">May be an inhibitor of SLC12A1. Seems to correspond to a subunit of a multimeric transport system and thus, additional subunits may be required for its function. May play a role in lysosomal ion flux and osmoregulation.</text>
</comment>
<feature type="transmembrane region" description="Helical" evidence="10">
    <location>
        <begin position="254"/>
        <end position="274"/>
    </location>
</feature>
<reference evidence="13" key="2">
    <citation type="submission" date="2025-08" db="UniProtKB">
        <authorList>
            <consortium name="Ensembl"/>
        </authorList>
    </citation>
    <scope>IDENTIFICATION</scope>
    <source>
        <strain evidence="13">Glennie</strain>
    </source>
</reference>
<keyword evidence="4" id="KW-0813">Transport</keyword>
<comment type="subunit">
    <text evidence="9">Interacts with SLC12A1.</text>
</comment>
<dbReference type="eggNOG" id="KOG1288">
    <property type="taxonomic scope" value="Eukaryota"/>
</dbReference>
<feature type="transmembrane region" description="Helical" evidence="10">
    <location>
        <begin position="295"/>
        <end position="318"/>
    </location>
</feature>
<dbReference type="PANTHER" id="PTHR11827:SF96">
    <property type="entry name" value="SOLUTE CARRIER FAMILY 12 MEMBER 9"/>
    <property type="match status" value="1"/>
</dbReference>
<dbReference type="GeneTree" id="ENSGT00940000164152"/>
<dbReference type="InterPro" id="IPR004842">
    <property type="entry name" value="SLC12A_fam"/>
</dbReference>
<dbReference type="InterPro" id="IPR018491">
    <property type="entry name" value="SLC12_C"/>
</dbReference>
<feature type="domain" description="Amino acid permease/ SLC12A" evidence="11">
    <location>
        <begin position="32"/>
        <end position="524"/>
    </location>
</feature>
<feature type="transmembrane region" description="Helical" evidence="10">
    <location>
        <begin position="66"/>
        <end position="89"/>
    </location>
</feature>
<organism evidence="13 14">
    <name type="scientific">Ornithorhynchus anatinus</name>
    <name type="common">Duckbill platypus</name>
    <dbReference type="NCBI Taxonomy" id="9258"/>
    <lineage>
        <taxon>Eukaryota</taxon>
        <taxon>Metazoa</taxon>
        <taxon>Chordata</taxon>
        <taxon>Craniata</taxon>
        <taxon>Vertebrata</taxon>
        <taxon>Euteleostomi</taxon>
        <taxon>Mammalia</taxon>
        <taxon>Monotremata</taxon>
        <taxon>Ornithorhynchidae</taxon>
        <taxon>Ornithorhynchus</taxon>
    </lineage>
</organism>
<evidence type="ECO:0000256" key="6">
    <source>
        <dbReference type="ARBA" id="ARBA00022989"/>
    </source>
</evidence>
<keyword evidence="6 10" id="KW-1133">Transmembrane helix</keyword>
<feature type="transmembrane region" description="Helical" evidence="10">
    <location>
        <begin position="406"/>
        <end position="428"/>
    </location>
</feature>
<evidence type="ECO:0000256" key="3">
    <source>
        <dbReference type="ARBA" id="ARBA00019359"/>
    </source>
</evidence>
<dbReference type="Bgee" id="ENSOANG00000008651">
    <property type="expression patterns" value="Expressed in liver and 3 other cell types or tissues"/>
</dbReference>
<reference evidence="13" key="3">
    <citation type="submission" date="2025-09" db="UniProtKB">
        <authorList>
            <consortium name="Ensembl"/>
        </authorList>
    </citation>
    <scope>IDENTIFICATION</scope>
    <source>
        <strain evidence="13">Glennie</strain>
    </source>
</reference>
<feature type="transmembrane region" description="Helical" evidence="10">
    <location>
        <begin position="110"/>
        <end position="130"/>
    </location>
</feature>
<reference evidence="13 14" key="1">
    <citation type="journal article" date="2008" name="Nature">
        <title>Genome analysis of the platypus reveals unique signatures of evolution.</title>
        <authorList>
            <person name="Warren W.C."/>
            <person name="Hillier L.W."/>
            <person name="Marshall Graves J.A."/>
            <person name="Birney E."/>
            <person name="Ponting C.P."/>
            <person name="Grutzner F."/>
            <person name="Belov K."/>
            <person name="Miller W."/>
            <person name="Clarke L."/>
            <person name="Chinwalla A.T."/>
            <person name="Yang S.P."/>
            <person name="Heger A."/>
            <person name="Locke D.P."/>
            <person name="Miethke P."/>
            <person name="Waters P.D."/>
            <person name="Veyrunes F."/>
            <person name="Fulton L."/>
            <person name="Fulton B."/>
            <person name="Graves T."/>
            <person name="Wallis J."/>
            <person name="Puente X.S."/>
            <person name="Lopez-Otin C."/>
            <person name="Ordonez G.R."/>
            <person name="Eichler E.E."/>
            <person name="Chen L."/>
            <person name="Cheng Z."/>
            <person name="Deakin J.E."/>
            <person name="Alsop A."/>
            <person name="Thompson K."/>
            <person name="Kirby P."/>
            <person name="Papenfuss A.T."/>
            <person name="Wakefield M.J."/>
            <person name="Olender T."/>
            <person name="Lancet D."/>
            <person name="Huttley G.A."/>
            <person name="Smit A.F."/>
            <person name="Pask A."/>
            <person name="Temple-Smith P."/>
            <person name="Batzer M.A."/>
            <person name="Walker J.A."/>
            <person name="Konkel M.K."/>
            <person name="Harris R.S."/>
            <person name="Whittington C.M."/>
            <person name="Wong E.S."/>
            <person name="Gemmell N.J."/>
            <person name="Buschiazzo E."/>
            <person name="Vargas Jentzsch I.M."/>
            <person name="Merkel A."/>
            <person name="Schmitz J."/>
            <person name="Zemann A."/>
            <person name="Churakov G."/>
            <person name="Kriegs J.O."/>
            <person name="Brosius J."/>
            <person name="Murchison E.P."/>
            <person name="Sachidanandam R."/>
            <person name="Smith C."/>
            <person name="Hannon G.J."/>
            <person name="Tsend-Ayush E."/>
            <person name="McMillan D."/>
            <person name="Attenborough R."/>
            <person name="Rens W."/>
            <person name="Ferguson-Smith M."/>
            <person name="Lefevre C.M."/>
            <person name="Sharp J.A."/>
            <person name="Nicholas K.R."/>
            <person name="Ray D.A."/>
            <person name="Kube M."/>
            <person name="Reinhardt R."/>
            <person name="Pringle T.H."/>
            <person name="Taylor J."/>
            <person name="Jones R.C."/>
            <person name="Nixon B."/>
            <person name="Dacheux J.L."/>
            <person name="Niwa H."/>
            <person name="Sekita Y."/>
            <person name="Huang X."/>
            <person name="Stark A."/>
            <person name="Kheradpour P."/>
            <person name="Kellis M."/>
            <person name="Flicek P."/>
            <person name="Chen Y."/>
            <person name="Webber C."/>
            <person name="Hardison R."/>
            <person name="Nelson J."/>
            <person name="Hallsworth-Pepin K."/>
            <person name="Delehaunty K."/>
            <person name="Markovic C."/>
            <person name="Minx P."/>
            <person name="Feng Y."/>
            <person name="Kremitzki C."/>
            <person name="Mitreva M."/>
            <person name="Glasscock J."/>
            <person name="Wylie T."/>
            <person name="Wohldmann P."/>
            <person name="Thiru P."/>
            <person name="Nhan M.N."/>
            <person name="Pohl C.S."/>
            <person name="Smith S.M."/>
            <person name="Hou S."/>
            <person name="Nefedov M."/>
            <person name="de Jong P.J."/>
            <person name="Renfree M.B."/>
            <person name="Mardis E.R."/>
            <person name="Wilson R.K."/>
        </authorList>
    </citation>
    <scope>NUCLEOTIDE SEQUENCE [LARGE SCALE GENOMIC DNA]</scope>
    <source>
        <strain evidence="13 14">Glennie</strain>
    </source>
</reference>
<dbReference type="InterPro" id="IPR004841">
    <property type="entry name" value="AA-permease/SLC12A_dom"/>
</dbReference>
<evidence type="ECO:0000256" key="2">
    <source>
        <dbReference type="ARBA" id="ARBA00010593"/>
    </source>
</evidence>
<dbReference type="FunFam" id="1.20.1740.10:FF:000013">
    <property type="entry name" value="Solute carrier family 12 member"/>
    <property type="match status" value="1"/>
</dbReference>
<dbReference type="GO" id="GO:0016020">
    <property type="term" value="C:membrane"/>
    <property type="evidence" value="ECO:0007669"/>
    <property type="project" value="UniProtKB-SubCell"/>
</dbReference>
<dbReference type="Pfam" id="PF03522">
    <property type="entry name" value="SLC12"/>
    <property type="match status" value="1"/>
</dbReference>
<feature type="transmembrane region" description="Helical" evidence="10">
    <location>
        <begin position="338"/>
        <end position="362"/>
    </location>
</feature>
<dbReference type="Proteomes" id="UP000002279">
    <property type="component" value="Chromosome 1"/>
</dbReference>
<evidence type="ECO:0000256" key="7">
    <source>
        <dbReference type="ARBA" id="ARBA00023136"/>
    </source>
</evidence>
<evidence type="ECO:0000256" key="10">
    <source>
        <dbReference type="SAM" id="Phobius"/>
    </source>
</evidence>
<dbReference type="GO" id="GO:1902476">
    <property type="term" value="P:chloride transmembrane transport"/>
    <property type="evidence" value="ECO:0000318"/>
    <property type="project" value="GO_Central"/>
</dbReference>
<dbReference type="GeneID" id="100082621"/>
<dbReference type="GO" id="GO:0055075">
    <property type="term" value="P:potassium ion homeostasis"/>
    <property type="evidence" value="ECO:0000318"/>
    <property type="project" value="GO_Central"/>
</dbReference>
<feature type="domain" description="SLC12A transporter C-terminal" evidence="12">
    <location>
        <begin position="535"/>
        <end position="621"/>
    </location>
</feature>
<dbReference type="Pfam" id="PF00324">
    <property type="entry name" value="AA_permease"/>
    <property type="match status" value="1"/>
</dbReference>
<name>F6VR98_ORNAN</name>
<keyword evidence="7 10" id="KW-0472">Membrane</keyword>
<proteinExistence type="inferred from homology"/>
<dbReference type="HOGENOM" id="CLU_001883_3_0_1"/>
<evidence type="ECO:0000256" key="4">
    <source>
        <dbReference type="ARBA" id="ARBA00022448"/>
    </source>
</evidence>
<evidence type="ECO:0000259" key="11">
    <source>
        <dbReference type="Pfam" id="PF00324"/>
    </source>
</evidence>
<evidence type="ECO:0000259" key="12">
    <source>
        <dbReference type="Pfam" id="PF03522"/>
    </source>
</evidence>
<dbReference type="GO" id="GO:0015379">
    <property type="term" value="F:potassium:chloride symporter activity"/>
    <property type="evidence" value="ECO:0000318"/>
    <property type="project" value="GO_Central"/>
</dbReference>
<dbReference type="GO" id="GO:0055064">
    <property type="term" value="P:chloride ion homeostasis"/>
    <property type="evidence" value="ECO:0000318"/>
    <property type="project" value="GO_Central"/>
</dbReference>
<feature type="transmembrane region" description="Helical" evidence="10">
    <location>
        <begin position="33"/>
        <end position="54"/>
    </location>
</feature>
<dbReference type="OrthoDB" id="2020542at2759"/>
<dbReference type="GO" id="GO:0006884">
    <property type="term" value="P:cell volume homeostasis"/>
    <property type="evidence" value="ECO:0000318"/>
    <property type="project" value="GO_Central"/>
</dbReference>
<evidence type="ECO:0000256" key="1">
    <source>
        <dbReference type="ARBA" id="ARBA00004141"/>
    </source>
</evidence>
<evidence type="ECO:0000313" key="13">
    <source>
        <dbReference type="Ensembl" id="ENSOANP00000013788.2"/>
    </source>
</evidence>
<sequence>MEQRPLLTYSLEAPGLGSAPAPTARRLSTSLGVLLPTLLSMVSVVLFLRLGFVLGQAGLCEALGMLALAFLIIGFTVLSVCAISTNGVLDAGGTYYMISRALGPEFGASVGLFFFLANGGGCALYVLGLVEAIVDVFGRPPGDGPGTGVHVLIRSYWYELLYGSVLLLFCLLVCLLGAQIYARATLLIFLVVVGALGAVLISFFARGPAVVHLSVPEGNGTLAINGSFTGFKLVTLWGNLYPAYGPDYTTGLTMSFSSVFAILFNGCTGIMAGANMSGELKNPSVSIPRGTLTAVFLTFLTYSLLLLLASCTCDRLLLQKDYGFLRDINIWPPVVTLGIFFSTLSAAMSNLIGASRVLYAIAKDDLFGKILAPVKRTTCSGNPWVSVLVSWGLVQLVLFAGKLNTIAAIVTICFLMVYATVDLACLALKWASAPNFRPTFQFFSWHSCALGLLGCGAMVFLVQPLYAATSLGLWLLLLLLLRRLGVPRDWGHVSQALIFHQVRKYLLLLDTRKDHVKFWRPQVLLLVRNPRGSLALIHFVNHLKKSGLYLLGHVELQDLDSLPSDPLLAQEDSWLQLVEDLQIKAFVALTLASSVRLGAQQLLLTSGLGGMRPNTLILGFSDGSLPRDGLSGHPRAGVTRFYFPPTRGSAGGRAEAAVSPPLCPREYVALIADALKLRKNVLLARHFPELGTSRASRRAGIDVWPVDWLRPGGGLEDLGTSALFLLQMACVLSMSRAWRGVPLRLFLCMEAGPGRAYREKQVQDLLRGLRIGASVHPVPWEAAAAPSGSHRGASPDARPWHGYLEAANRLIRAQSPRPAVRFLYLPPPPPGLASYSTYLQQLDLLTRGLGPTLLGHGVSDVTSTAL</sequence>
<keyword evidence="14" id="KW-1185">Reference proteome</keyword>
<dbReference type="RefSeq" id="XP_028924352.1">
    <property type="nucleotide sequence ID" value="XM_029068519.2"/>
</dbReference>
<evidence type="ECO:0000256" key="9">
    <source>
        <dbReference type="ARBA" id="ARBA00066006"/>
    </source>
</evidence>
<comment type="subcellular location">
    <subcellularLocation>
        <location evidence="1">Membrane</location>
        <topology evidence="1">Multi-pass membrane protein</topology>
    </subcellularLocation>
</comment>
<protein>
    <recommendedName>
        <fullName evidence="3">Solute carrier family 12 member 9</fullName>
    </recommendedName>
</protein>
<keyword evidence="5 10" id="KW-0812">Transmembrane</keyword>
<evidence type="ECO:0000256" key="5">
    <source>
        <dbReference type="ARBA" id="ARBA00022692"/>
    </source>
</evidence>
<comment type="similarity">
    <text evidence="2">Belongs to the SLC12A transporter family.</text>
</comment>
<dbReference type="Gene3D" id="1.20.1740.10">
    <property type="entry name" value="Amino acid/polyamine transporter I"/>
    <property type="match status" value="1"/>
</dbReference>
<dbReference type="KEGG" id="oaa:100082621"/>
<feature type="transmembrane region" description="Helical" evidence="10">
    <location>
        <begin position="160"/>
        <end position="178"/>
    </location>
</feature>
<accession>F6VR98</accession>
<dbReference type="STRING" id="9258.ENSOANP00000013788"/>
<dbReference type="AlphaFoldDB" id="F6VR98"/>
<evidence type="ECO:0000313" key="14">
    <source>
        <dbReference type="Proteomes" id="UP000002279"/>
    </source>
</evidence>
<dbReference type="InParanoid" id="F6VR98"/>